<reference evidence="3" key="1">
    <citation type="submission" date="2016-05" db="EMBL/GenBank/DDBJ databases">
        <authorList>
            <person name="Naeem Raeece"/>
        </authorList>
    </citation>
    <scope>NUCLEOTIDE SEQUENCE [LARGE SCALE GENOMIC DNA]</scope>
</reference>
<evidence type="ECO:0000256" key="1">
    <source>
        <dbReference type="SAM" id="Phobius"/>
    </source>
</evidence>
<organism evidence="2 3">
    <name type="scientific">Plasmodium ovale curtisi</name>
    <dbReference type="NCBI Taxonomy" id="864141"/>
    <lineage>
        <taxon>Eukaryota</taxon>
        <taxon>Sar</taxon>
        <taxon>Alveolata</taxon>
        <taxon>Apicomplexa</taxon>
        <taxon>Aconoidasida</taxon>
        <taxon>Haemosporida</taxon>
        <taxon>Plasmodiidae</taxon>
        <taxon>Plasmodium</taxon>
        <taxon>Plasmodium (Plasmodium)</taxon>
    </lineage>
</organism>
<dbReference type="EMBL" id="FLQU01000313">
    <property type="protein sequence ID" value="SBS83818.1"/>
    <property type="molecule type" value="Genomic_DNA"/>
</dbReference>
<proteinExistence type="predicted"/>
<gene>
    <name evidence="2" type="ORF">POVCU2_0023000</name>
</gene>
<evidence type="ECO:0000313" key="2">
    <source>
        <dbReference type="EMBL" id="SBS83818.1"/>
    </source>
</evidence>
<keyword evidence="1" id="KW-1133">Transmembrane helix</keyword>
<keyword evidence="1" id="KW-0812">Transmembrane</keyword>
<dbReference type="AlphaFoldDB" id="A0A1A8VWU4"/>
<sequence>MEKTDIKIASVVLNFLFSNFLFATLFNEYILGDFSGPLSQDMLQGFPLRKSEKGKVIIPGLIHLFLVEQAQSGNTHSFICKASFLYESVGKNVLSLINHPSLNPHLANRPMVNHHLDNPPLVHIFPANHYLVNYYPSSIPLKKHFPTCGRIKHT</sequence>
<dbReference type="Proteomes" id="UP000078560">
    <property type="component" value="Unassembled WGS sequence"/>
</dbReference>
<protein>
    <submittedName>
        <fullName evidence="2">Uncharacterized protein</fullName>
    </submittedName>
</protein>
<name>A0A1A8VWU4_PLAOA</name>
<feature type="transmembrane region" description="Helical" evidence="1">
    <location>
        <begin position="6"/>
        <end position="26"/>
    </location>
</feature>
<keyword evidence="1" id="KW-0472">Membrane</keyword>
<evidence type="ECO:0000313" key="3">
    <source>
        <dbReference type="Proteomes" id="UP000078560"/>
    </source>
</evidence>
<accession>A0A1A8VWU4</accession>